<dbReference type="InterPro" id="IPR002656">
    <property type="entry name" value="Acyl_transf_3_dom"/>
</dbReference>
<proteinExistence type="predicted"/>
<evidence type="ECO:0000256" key="1">
    <source>
        <dbReference type="ARBA" id="ARBA00004651"/>
    </source>
</evidence>
<evidence type="ECO:0000256" key="6">
    <source>
        <dbReference type="ARBA" id="ARBA00023136"/>
    </source>
</evidence>
<feature type="transmembrane region" description="Helical" evidence="9">
    <location>
        <begin position="352"/>
        <end position="369"/>
    </location>
</feature>
<feature type="transmembrane region" description="Helical" evidence="9">
    <location>
        <begin position="107"/>
        <end position="126"/>
    </location>
</feature>
<feature type="transmembrane region" description="Helical" evidence="9">
    <location>
        <begin position="239"/>
        <end position="258"/>
    </location>
</feature>
<dbReference type="SUPFAM" id="SSF52266">
    <property type="entry name" value="SGNH hydrolase"/>
    <property type="match status" value="1"/>
</dbReference>
<comment type="subcellular location">
    <subcellularLocation>
        <location evidence="1">Cell membrane</location>
        <topology evidence="1">Multi-pass membrane protein</topology>
    </subcellularLocation>
</comment>
<accession>A0ABW5XE92</accession>
<feature type="transmembrane region" description="Helical" evidence="9">
    <location>
        <begin position="450"/>
        <end position="471"/>
    </location>
</feature>
<feature type="transmembrane region" description="Helical" evidence="9">
    <location>
        <begin position="279"/>
        <end position="303"/>
    </location>
</feature>
<evidence type="ECO:0000256" key="9">
    <source>
        <dbReference type="SAM" id="Phobius"/>
    </source>
</evidence>
<feature type="transmembrane region" description="Helical" evidence="9">
    <location>
        <begin position="177"/>
        <end position="193"/>
    </location>
</feature>
<dbReference type="RefSeq" id="WP_377464590.1">
    <property type="nucleotide sequence ID" value="NZ_JBHUOP010000001.1"/>
</dbReference>
<dbReference type="PANTHER" id="PTHR23028">
    <property type="entry name" value="ACETYLTRANSFERASE"/>
    <property type="match status" value="1"/>
</dbReference>
<evidence type="ECO:0000259" key="10">
    <source>
        <dbReference type="Pfam" id="PF01757"/>
    </source>
</evidence>
<evidence type="ECO:0000256" key="2">
    <source>
        <dbReference type="ARBA" id="ARBA00022475"/>
    </source>
</evidence>
<keyword evidence="2" id="KW-1003">Cell membrane</keyword>
<feature type="domain" description="Acyltransferase 3" evidence="10">
    <location>
        <begin position="40"/>
        <end position="398"/>
    </location>
</feature>
<gene>
    <name evidence="11" type="ORF">ACFSYH_01025</name>
</gene>
<dbReference type="EMBL" id="JBHUOP010000001">
    <property type="protein sequence ID" value="MFD2839158.1"/>
    <property type="molecule type" value="Genomic_DNA"/>
</dbReference>
<keyword evidence="7 11" id="KW-0012">Acyltransferase</keyword>
<name>A0ABW5XE92_9MICO</name>
<evidence type="ECO:0000256" key="5">
    <source>
        <dbReference type="ARBA" id="ARBA00022989"/>
    </source>
</evidence>
<dbReference type="EC" id="2.3.1.-" evidence="11"/>
<evidence type="ECO:0000256" key="4">
    <source>
        <dbReference type="ARBA" id="ARBA00022692"/>
    </source>
</evidence>
<sequence length="745" mass="79756">MTATEPPVLTPATGVPAGKTGVAGLSKPARTTVHRAPRLYGLDSLRAIAVLLVLVYHFSPSLLPGGFIGVDVFFVLSGFLITSLLVQEWQARNVISLKDFWRRRARRILPALFLMLAVIVPVAGVIGGDILAGLHAQLLGAFTFSSNWVYIATGSTYEAALTPALLNNLWSLAVEEQFYVLWPLAVVAGFVWTKRLSQRRSRAVIVGVTSLLAVVSAGLMFLLFTPGQDPSRVYFGTDTHLFGLMLGAVLAFVMVPNPEFGWPRRIPLAARLTQQIPELIVRIIHAVIALAALGVIGYASVALEFSDALTFRGGLLAVDVATVVLIAVIVCNQRAAHPLEITPLKWVGRRSYALYLWHWPVLVIVAFLTSERAAGADSSPLTFLVAFALTVAAAALSYRFVEQPVLRHGVRGSLAQLGGWLSGLVTAVTAPRELISDDPAAFSATRSRAVAGVLTVVVAAAAIVGGSTAALTRVPDENSIEASINDGADLIRKAQEEAERGVNESGDDDVSDEELFADLEEDGDTVDDGSGAAGHNDLGSSQPDGEDNPATEPDAQETGVPNPDTDTETTPKETEQDRESAGLVGKKPKGKQVTVIGDSVTLASADPLLKSLKGAYVDAEVSRFLSDAPKIMRKLKKKDDLRDFVVVALATNSTAREKDIESILKVAGKRKVVFVTGHAERSWIKDTNKMLKEVAKEHDNVVVADWSKAIKKHEKELARDGIHPGPKGAKRYAKVVVEALKVANA</sequence>
<dbReference type="PANTHER" id="PTHR23028:SF53">
    <property type="entry name" value="ACYL_TRANSF_3 DOMAIN-CONTAINING PROTEIN"/>
    <property type="match status" value="1"/>
</dbReference>
<keyword evidence="3 11" id="KW-0808">Transferase</keyword>
<dbReference type="InterPro" id="IPR036514">
    <property type="entry name" value="SGNH_hydro_sf"/>
</dbReference>
<feature type="compositionally biased region" description="Basic and acidic residues" evidence="8">
    <location>
        <begin position="569"/>
        <end position="580"/>
    </location>
</feature>
<keyword evidence="4 9" id="KW-0812">Transmembrane</keyword>
<dbReference type="InterPro" id="IPR050879">
    <property type="entry name" value="Acyltransferase_3"/>
</dbReference>
<dbReference type="GO" id="GO:0016746">
    <property type="term" value="F:acyltransferase activity"/>
    <property type="evidence" value="ECO:0007669"/>
    <property type="project" value="UniProtKB-KW"/>
</dbReference>
<organism evidence="11 12">
    <name type="scientific">Populibacterium corticicola</name>
    <dbReference type="NCBI Taxonomy" id="1812826"/>
    <lineage>
        <taxon>Bacteria</taxon>
        <taxon>Bacillati</taxon>
        <taxon>Actinomycetota</taxon>
        <taxon>Actinomycetes</taxon>
        <taxon>Micrococcales</taxon>
        <taxon>Jonesiaceae</taxon>
        <taxon>Populibacterium</taxon>
    </lineage>
</organism>
<evidence type="ECO:0000256" key="7">
    <source>
        <dbReference type="ARBA" id="ARBA00023315"/>
    </source>
</evidence>
<dbReference type="Pfam" id="PF01757">
    <property type="entry name" value="Acyl_transf_3"/>
    <property type="match status" value="1"/>
</dbReference>
<protein>
    <submittedName>
        <fullName evidence="11">Acyltransferase family protein</fullName>
        <ecNumber evidence="11">2.3.1.-</ecNumber>
    </submittedName>
</protein>
<keyword evidence="12" id="KW-1185">Reference proteome</keyword>
<feature type="transmembrane region" description="Helical" evidence="9">
    <location>
        <begin position="309"/>
        <end position="331"/>
    </location>
</feature>
<feature type="region of interest" description="Disordered" evidence="8">
    <location>
        <begin position="522"/>
        <end position="590"/>
    </location>
</feature>
<evidence type="ECO:0000256" key="8">
    <source>
        <dbReference type="SAM" id="MobiDB-lite"/>
    </source>
</evidence>
<keyword evidence="5 9" id="KW-1133">Transmembrane helix</keyword>
<dbReference type="CDD" id="cd01840">
    <property type="entry name" value="SGNH_hydrolase_yrhL_like"/>
    <property type="match status" value="1"/>
</dbReference>
<keyword evidence="6 9" id="KW-0472">Membrane</keyword>
<dbReference type="Gene3D" id="3.40.50.1110">
    <property type="entry name" value="SGNH hydrolase"/>
    <property type="match status" value="1"/>
</dbReference>
<feature type="transmembrane region" description="Helical" evidence="9">
    <location>
        <begin position="381"/>
        <end position="401"/>
    </location>
</feature>
<evidence type="ECO:0000313" key="11">
    <source>
        <dbReference type="EMBL" id="MFD2839158.1"/>
    </source>
</evidence>
<feature type="transmembrane region" description="Helical" evidence="9">
    <location>
        <begin position="205"/>
        <end position="227"/>
    </location>
</feature>
<feature type="transmembrane region" description="Helical" evidence="9">
    <location>
        <begin position="65"/>
        <end position="86"/>
    </location>
</feature>
<evidence type="ECO:0000256" key="3">
    <source>
        <dbReference type="ARBA" id="ARBA00022679"/>
    </source>
</evidence>
<dbReference type="Proteomes" id="UP001597391">
    <property type="component" value="Unassembled WGS sequence"/>
</dbReference>
<reference evidence="12" key="1">
    <citation type="journal article" date="2019" name="Int. J. Syst. Evol. Microbiol.">
        <title>The Global Catalogue of Microorganisms (GCM) 10K type strain sequencing project: providing services to taxonomists for standard genome sequencing and annotation.</title>
        <authorList>
            <consortium name="The Broad Institute Genomics Platform"/>
            <consortium name="The Broad Institute Genome Sequencing Center for Infectious Disease"/>
            <person name="Wu L."/>
            <person name="Ma J."/>
        </authorList>
    </citation>
    <scope>NUCLEOTIDE SEQUENCE [LARGE SCALE GENOMIC DNA]</scope>
    <source>
        <strain evidence="12">KCTC 33576</strain>
    </source>
</reference>
<comment type="caution">
    <text evidence="11">The sequence shown here is derived from an EMBL/GenBank/DDBJ whole genome shotgun (WGS) entry which is preliminary data.</text>
</comment>
<evidence type="ECO:0000313" key="12">
    <source>
        <dbReference type="Proteomes" id="UP001597391"/>
    </source>
</evidence>